<gene>
    <name evidence="1" type="ORF">Amon02_001177400</name>
</gene>
<evidence type="ECO:0000313" key="2">
    <source>
        <dbReference type="Proteomes" id="UP001165064"/>
    </source>
</evidence>
<reference evidence="1" key="1">
    <citation type="submission" date="2023-04" db="EMBL/GenBank/DDBJ databases">
        <title>Ambrosiozyma monospora NBRC 10751.</title>
        <authorList>
            <person name="Ichikawa N."/>
            <person name="Sato H."/>
            <person name="Tonouchi N."/>
        </authorList>
    </citation>
    <scope>NUCLEOTIDE SEQUENCE</scope>
    <source>
        <strain evidence="1">NBRC 10751</strain>
    </source>
</reference>
<dbReference type="Proteomes" id="UP001165064">
    <property type="component" value="Unassembled WGS sequence"/>
</dbReference>
<protein>
    <submittedName>
        <fullName evidence="1">Unnamed protein product</fullName>
    </submittedName>
</protein>
<accession>A0ACB5U6Y8</accession>
<proteinExistence type="predicted"/>
<name>A0ACB5U6Y8_AMBMO</name>
<organism evidence="1 2">
    <name type="scientific">Ambrosiozyma monospora</name>
    <name type="common">Yeast</name>
    <name type="synonym">Endomycopsis monosporus</name>
    <dbReference type="NCBI Taxonomy" id="43982"/>
    <lineage>
        <taxon>Eukaryota</taxon>
        <taxon>Fungi</taxon>
        <taxon>Dikarya</taxon>
        <taxon>Ascomycota</taxon>
        <taxon>Saccharomycotina</taxon>
        <taxon>Pichiomycetes</taxon>
        <taxon>Pichiales</taxon>
        <taxon>Pichiaceae</taxon>
        <taxon>Ambrosiozyma</taxon>
    </lineage>
</organism>
<evidence type="ECO:0000313" key="1">
    <source>
        <dbReference type="EMBL" id="GMF03401.1"/>
    </source>
</evidence>
<keyword evidence="2" id="KW-1185">Reference proteome</keyword>
<sequence length="228" mass="24859">MLSFRTTEYNGCACKYSPFYDNKLAIATSANYGLVGNGKLYILTIQDNGQITQDSAFETQDGLFDVAWSELHENQMLASSGDGTISLFDFTLPDFPIMKFKEHQREVFSVNWNLVEKSMFCSASWDGSVKVWSPVRGQSLMTLVSPRKDQRHSSHIDLGGSFTGAAGPDGAKGLVPTPKGGGNNMSLPLSTSKPTVPNPINDCVYQATFSPHDPSTLISVNSSSHYQV</sequence>
<dbReference type="EMBL" id="BSXS01013011">
    <property type="protein sequence ID" value="GMF03401.1"/>
    <property type="molecule type" value="Genomic_DNA"/>
</dbReference>
<comment type="caution">
    <text evidence="1">The sequence shown here is derived from an EMBL/GenBank/DDBJ whole genome shotgun (WGS) entry which is preliminary data.</text>
</comment>